<reference evidence="2" key="1">
    <citation type="journal article" date="2014" name="Int. J. Syst. Evol. Microbiol.">
        <title>Complete genome sequence of Corynebacterium casei LMG S-19264T (=DSM 44701T), isolated from a smear-ripened cheese.</title>
        <authorList>
            <consortium name="US DOE Joint Genome Institute (JGI-PGF)"/>
            <person name="Walter F."/>
            <person name="Albersmeier A."/>
            <person name="Kalinowski J."/>
            <person name="Ruckert C."/>
        </authorList>
    </citation>
    <scope>NUCLEOTIDE SEQUENCE</scope>
    <source>
        <strain evidence="2">JCM 4391</strain>
    </source>
</reference>
<gene>
    <name evidence="2" type="ORF">GCM10010274_58230</name>
</gene>
<dbReference type="Pfam" id="PF24596">
    <property type="entry name" value="DUF7620"/>
    <property type="match status" value="1"/>
</dbReference>
<evidence type="ECO:0000313" key="2">
    <source>
        <dbReference type="EMBL" id="GGU61819.1"/>
    </source>
</evidence>
<feature type="region of interest" description="Disordered" evidence="1">
    <location>
        <begin position="1"/>
        <end position="23"/>
    </location>
</feature>
<evidence type="ECO:0000313" key="3">
    <source>
        <dbReference type="Proteomes" id="UP000636661"/>
    </source>
</evidence>
<dbReference type="EMBL" id="BMTP01000020">
    <property type="protein sequence ID" value="GGU61819.1"/>
    <property type="molecule type" value="Genomic_DNA"/>
</dbReference>
<organism evidence="2 3">
    <name type="scientific">Streptomyces lavendofoliae</name>
    <dbReference type="NCBI Taxonomy" id="67314"/>
    <lineage>
        <taxon>Bacteria</taxon>
        <taxon>Bacillati</taxon>
        <taxon>Actinomycetota</taxon>
        <taxon>Actinomycetes</taxon>
        <taxon>Kitasatosporales</taxon>
        <taxon>Streptomycetaceae</taxon>
        <taxon>Streptomyces</taxon>
    </lineage>
</organism>
<proteinExistence type="predicted"/>
<accession>A0A918I337</accession>
<dbReference type="InterPro" id="IPR056037">
    <property type="entry name" value="DUF7620"/>
</dbReference>
<sequence length="71" mass="8047">MIGWIKRLARQGKPTPGQRAAEGALERAISAREEAEKRRPMVLAQAARIRREREANHFASRIRMALEGEVP</sequence>
<reference evidence="2" key="2">
    <citation type="submission" date="2020-09" db="EMBL/GenBank/DDBJ databases">
        <authorList>
            <person name="Sun Q."/>
            <person name="Ohkuma M."/>
        </authorList>
    </citation>
    <scope>NUCLEOTIDE SEQUENCE</scope>
    <source>
        <strain evidence="2">JCM 4391</strain>
    </source>
</reference>
<keyword evidence="3" id="KW-1185">Reference proteome</keyword>
<evidence type="ECO:0000256" key="1">
    <source>
        <dbReference type="SAM" id="MobiDB-lite"/>
    </source>
</evidence>
<dbReference type="Proteomes" id="UP000636661">
    <property type="component" value="Unassembled WGS sequence"/>
</dbReference>
<dbReference type="RefSeq" id="WP_189554259.1">
    <property type="nucleotide sequence ID" value="NZ_BMTP01000020.1"/>
</dbReference>
<dbReference type="AlphaFoldDB" id="A0A918I337"/>
<protein>
    <submittedName>
        <fullName evidence="2">Uncharacterized protein</fullName>
    </submittedName>
</protein>
<name>A0A918I337_9ACTN</name>
<comment type="caution">
    <text evidence="2">The sequence shown here is derived from an EMBL/GenBank/DDBJ whole genome shotgun (WGS) entry which is preliminary data.</text>
</comment>